<evidence type="ECO:0000313" key="5">
    <source>
        <dbReference type="Proteomes" id="UP000317648"/>
    </source>
</evidence>
<dbReference type="AlphaFoldDB" id="A0A518DX59"/>
<feature type="domain" description="Protein-glutamine gamma-glutamyltransferase-like C-terminal" evidence="3">
    <location>
        <begin position="204"/>
        <end position="265"/>
    </location>
</feature>
<gene>
    <name evidence="4" type="ORF">Pla8534_42690</name>
</gene>
<keyword evidence="2" id="KW-1133">Transmembrane helix</keyword>
<dbReference type="KEGG" id="lcre:Pla8534_42690"/>
<evidence type="ECO:0000259" key="3">
    <source>
        <dbReference type="Pfam" id="PF13559"/>
    </source>
</evidence>
<keyword evidence="5" id="KW-1185">Reference proteome</keyword>
<keyword evidence="2" id="KW-0812">Transmembrane</keyword>
<dbReference type="RefSeq" id="WP_197442430.1">
    <property type="nucleotide sequence ID" value="NZ_CP036433.1"/>
</dbReference>
<proteinExistence type="predicted"/>
<evidence type="ECO:0000313" key="4">
    <source>
        <dbReference type="EMBL" id="QDU96448.1"/>
    </source>
</evidence>
<dbReference type="Pfam" id="PF13559">
    <property type="entry name" value="DUF4129"/>
    <property type="match status" value="1"/>
</dbReference>
<name>A0A518DX59_9BACT</name>
<reference evidence="4 5" key="1">
    <citation type="submission" date="2019-02" db="EMBL/GenBank/DDBJ databases">
        <title>Deep-cultivation of Planctomycetes and their phenomic and genomic characterization uncovers novel biology.</title>
        <authorList>
            <person name="Wiegand S."/>
            <person name="Jogler M."/>
            <person name="Boedeker C."/>
            <person name="Pinto D."/>
            <person name="Vollmers J."/>
            <person name="Rivas-Marin E."/>
            <person name="Kohn T."/>
            <person name="Peeters S.H."/>
            <person name="Heuer A."/>
            <person name="Rast P."/>
            <person name="Oberbeckmann S."/>
            <person name="Bunk B."/>
            <person name="Jeske O."/>
            <person name="Meyerdierks A."/>
            <person name="Storesund J.E."/>
            <person name="Kallscheuer N."/>
            <person name="Luecker S."/>
            <person name="Lage O.M."/>
            <person name="Pohl T."/>
            <person name="Merkel B.J."/>
            <person name="Hornburger P."/>
            <person name="Mueller R.-W."/>
            <person name="Bruemmer F."/>
            <person name="Labrenz M."/>
            <person name="Spormann A.M."/>
            <person name="Op den Camp H."/>
            <person name="Overmann J."/>
            <person name="Amann R."/>
            <person name="Jetten M.S.M."/>
            <person name="Mascher T."/>
            <person name="Medema M.H."/>
            <person name="Devos D.P."/>
            <person name="Kaster A.-K."/>
            <person name="Ovreas L."/>
            <person name="Rohde M."/>
            <person name="Galperin M.Y."/>
            <person name="Jogler C."/>
        </authorList>
    </citation>
    <scope>NUCLEOTIDE SEQUENCE [LARGE SCALE GENOMIC DNA]</scope>
    <source>
        <strain evidence="4 5">Pla85_3_4</strain>
    </source>
</reference>
<dbReference type="EMBL" id="CP036433">
    <property type="protein sequence ID" value="QDU96448.1"/>
    <property type="molecule type" value="Genomic_DNA"/>
</dbReference>
<keyword evidence="2" id="KW-0472">Membrane</keyword>
<organism evidence="4 5">
    <name type="scientific">Lignipirellula cremea</name>
    <dbReference type="NCBI Taxonomy" id="2528010"/>
    <lineage>
        <taxon>Bacteria</taxon>
        <taxon>Pseudomonadati</taxon>
        <taxon>Planctomycetota</taxon>
        <taxon>Planctomycetia</taxon>
        <taxon>Pirellulales</taxon>
        <taxon>Pirellulaceae</taxon>
        <taxon>Lignipirellula</taxon>
    </lineage>
</organism>
<protein>
    <recommendedName>
        <fullName evidence="3">Protein-glutamine gamma-glutamyltransferase-like C-terminal domain-containing protein</fullName>
    </recommendedName>
</protein>
<accession>A0A518DX59</accession>
<feature type="region of interest" description="Disordered" evidence="1">
    <location>
        <begin position="67"/>
        <end position="103"/>
    </location>
</feature>
<evidence type="ECO:0000256" key="1">
    <source>
        <dbReference type="SAM" id="MobiDB-lite"/>
    </source>
</evidence>
<feature type="compositionally biased region" description="Low complexity" evidence="1">
    <location>
        <begin position="87"/>
        <end position="98"/>
    </location>
</feature>
<dbReference type="InterPro" id="IPR025403">
    <property type="entry name" value="TgpA-like_C"/>
</dbReference>
<evidence type="ECO:0000256" key="2">
    <source>
        <dbReference type="SAM" id="Phobius"/>
    </source>
</evidence>
<dbReference type="Proteomes" id="UP000317648">
    <property type="component" value="Chromosome"/>
</dbReference>
<feature type="transmembrane region" description="Helical" evidence="2">
    <location>
        <begin position="114"/>
        <end position="136"/>
    </location>
</feature>
<sequence precursor="true">MLGWRAALVVAIGTALLLALAPARLSAQIGEGDKAVEAGRDALRDSATFPWYDRENDSLRRLELPVAPEPYESPVDPGNRNSDWQKTPSAPAAPKATPTGGGAAAPGMGLAGEMLLWMVLILVIVVVVAMLCWAFLRSEERKPQQDGDSQKRGGSSSRLVDRVEDLPFTLNRPRDNLLEEARRCYEQGNFSDAAVYLFSYQLLQLDRNQLIRLARGKTNRQYVRELRQRPDLAMMLQGTMRLFEDAFFGRREILRDQFETSWNRLDAFHRQVQESVV</sequence>